<reference evidence="14 15" key="1">
    <citation type="submission" date="2019-08" db="EMBL/GenBank/DDBJ databases">
        <authorList>
            <person name="Alioto T."/>
            <person name="Alioto T."/>
            <person name="Gomez Garrido J."/>
        </authorList>
    </citation>
    <scope>NUCLEOTIDE SEQUENCE [LARGE SCALE GENOMIC DNA]</scope>
</reference>
<evidence type="ECO:0000256" key="11">
    <source>
        <dbReference type="SAM" id="SignalP"/>
    </source>
</evidence>
<dbReference type="EMBL" id="CABPRJ010000007">
    <property type="protein sequence ID" value="VVC24952.1"/>
    <property type="molecule type" value="Genomic_DNA"/>
</dbReference>
<dbReference type="Pfam" id="PF04777">
    <property type="entry name" value="Evr1_Alr"/>
    <property type="match status" value="1"/>
</dbReference>
<evidence type="ECO:0000256" key="3">
    <source>
        <dbReference type="ARBA" id="ARBA00022630"/>
    </source>
</evidence>
<accession>A0A5E4M1R8</accession>
<dbReference type="Gene3D" id="1.20.120.310">
    <property type="entry name" value="ERV/ALR sulfhydryl oxidase domain"/>
    <property type="match status" value="1"/>
</dbReference>
<dbReference type="AlphaFoldDB" id="A0A5E4M1R8"/>
<keyword evidence="15" id="KW-1185">Reference proteome</keyword>
<comment type="cofactor">
    <cofactor evidence="1 10">
        <name>FAD</name>
        <dbReference type="ChEBI" id="CHEBI:57692"/>
    </cofactor>
</comment>
<keyword evidence="4 11" id="KW-0732">Signal</keyword>
<dbReference type="SUPFAM" id="SSF69000">
    <property type="entry name" value="FAD-dependent thiol oxidase"/>
    <property type="match status" value="1"/>
</dbReference>
<dbReference type="GO" id="GO:0000139">
    <property type="term" value="C:Golgi membrane"/>
    <property type="evidence" value="ECO:0007669"/>
    <property type="project" value="TreeGrafter"/>
</dbReference>
<keyword evidence="3 10" id="KW-0285">Flavoprotein</keyword>
<evidence type="ECO:0000256" key="4">
    <source>
        <dbReference type="ARBA" id="ARBA00022729"/>
    </source>
</evidence>
<keyword evidence="10" id="KW-0812">Transmembrane</keyword>
<protein>
    <recommendedName>
        <fullName evidence="10">Sulfhydryl oxidase</fullName>
        <ecNumber evidence="10">1.8.3.2</ecNumber>
    </recommendedName>
</protein>
<dbReference type="OrthoDB" id="59470at2759"/>
<evidence type="ECO:0000259" key="13">
    <source>
        <dbReference type="PROSITE" id="PS51352"/>
    </source>
</evidence>
<dbReference type="GO" id="GO:0006457">
    <property type="term" value="P:protein folding"/>
    <property type="evidence" value="ECO:0007669"/>
    <property type="project" value="TreeGrafter"/>
</dbReference>
<dbReference type="Gene3D" id="3.40.30.10">
    <property type="entry name" value="Glutaredoxin"/>
    <property type="match status" value="2"/>
</dbReference>
<dbReference type="PROSITE" id="PS00194">
    <property type="entry name" value="THIOREDOXIN_1"/>
    <property type="match status" value="1"/>
</dbReference>
<dbReference type="GO" id="GO:0003756">
    <property type="term" value="F:protein disulfide isomerase activity"/>
    <property type="evidence" value="ECO:0007669"/>
    <property type="project" value="TreeGrafter"/>
</dbReference>
<dbReference type="Pfam" id="PF18371">
    <property type="entry name" value="FAD_SOX"/>
    <property type="match status" value="1"/>
</dbReference>
<dbReference type="PANTHER" id="PTHR22897:SF8">
    <property type="entry name" value="SULFHYDRYL OXIDASE"/>
    <property type="match status" value="1"/>
</dbReference>
<gene>
    <name evidence="14" type="ORF">CINCED_3A004738</name>
</gene>
<feature type="transmembrane region" description="Helical" evidence="10">
    <location>
        <begin position="569"/>
        <end position="588"/>
    </location>
</feature>
<evidence type="ECO:0000256" key="7">
    <source>
        <dbReference type="ARBA" id="ARBA00023157"/>
    </source>
</evidence>
<dbReference type="FunFam" id="1.20.120.310:FF:000001">
    <property type="entry name" value="Sulfhydryl oxidase"/>
    <property type="match status" value="1"/>
</dbReference>
<evidence type="ECO:0000259" key="12">
    <source>
        <dbReference type="PROSITE" id="PS51324"/>
    </source>
</evidence>
<dbReference type="InterPro" id="IPR036249">
    <property type="entry name" value="Thioredoxin-like_sf"/>
</dbReference>
<dbReference type="PROSITE" id="PS51324">
    <property type="entry name" value="ERV_ALR"/>
    <property type="match status" value="1"/>
</dbReference>
<feature type="domain" description="Thioredoxin" evidence="13">
    <location>
        <begin position="10"/>
        <end position="152"/>
    </location>
</feature>
<feature type="signal peptide" evidence="11">
    <location>
        <begin position="1"/>
        <end position="26"/>
    </location>
</feature>
<dbReference type="PANTHER" id="PTHR22897">
    <property type="entry name" value="QUIESCIN Q6-RELATED SULFHYDRYL OXIDASE"/>
    <property type="match status" value="1"/>
</dbReference>
<dbReference type="PROSITE" id="PS51352">
    <property type="entry name" value="THIOREDOXIN_2"/>
    <property type="match status" value="1"/>
</dbReference>
<proteinExistence type="inferred from homology"/>
<evidence type="ECO:0000256" key="2">
    <source>
        <dbReference type="ARBA" id="ARBA00006041"/>
    </source>
</evidence>
<dbReference type="InterPro" id="IPR042568">
    <property type="entry name" value="QSOX_FAD-bd_sf"/>
</dbReference>
<evidence type="ECO:0000256" key="5">
    <source>
        <dbReference type="ARBA" id="ARBA00022827"/>
    </source>
</evidence>
<evidence type="ECO:0000256" key="10">
    <source>
        <dbReference type="RuleBase" id="RU371123"/>
    </source>
</evidence>
<dbReference type="GO" id="GO:0016971">
    <property type="term" value="F:flavin-dependent sulfhydryl oxidase activity"/>
    <property type="evidence" value="ECO:0007669"/>
    <property type="project" value="InterPro"/>
</dbReference>
<dbReference type="EC" id="1.8.3.2" evidence="10"/>
<comment type="similarity">
    <text evidence="2">Belongs to the quiescin-sulfhydryl oxidase (QSOX) family.</text>
</comment>
<name>A0A5E4M1R8_9HEMI</name>
<evidence type="ECO:0000256" key="9">
    <source>
        <dbReference type="ARBA" id="ARBA00048864"/>
    </source>
</evidence>
<feature type="chain" id="PRO_5022942171" description="Sulfhydryl oxidase" evidence="11">
    <location>
        <begin position="27"/>
        <end position="605"/>
    </location>
</feature>
<dbReference type="SUPFAM" id="SSF52833">
    <property type="entry name" value="Thioredoxin-like"/>
    <property type="match status" value="1"/>
</dbReference>
<dbReference type="InterPro" id="IPR039798">
    <property type="entry name" value="Sulfhydryl_oxidase"/>
</dbReference>
<dbReference type="InterPro" id="IPR040986">
    <property type="entry name" value="QSOX_FAD-bd_dom"/>
</dbReference>
<keyword evidence="7" id="KW-1015">Disulfide bond</keyword>
<dbReference type="GO" id="GO:0005615">
    <property type="term" value="C:extracellular space"/>
    <property type="evidence" value="ECO:0007669"/>
    <property type="project" value="TreeGrafter"/>
</dbReference>
<dbReference type="Pfam" id="PF00085">
    <property type="entry name" value="Thioredoxin"/>
    <property type="match status" value="1"/>
</dbReference>
<keyword evidence="5 10" id="KW-0274">FAD</keyword>
<dbReference type="Proteomes" id="UP000325440">
    <property type="component" value="Unassembled WGS sequence"/>
</dbReference>
<dbReference type="InterPro" id="IPR036774">
    <property type="entry name" value="ERV/ALR_sulphydryl_oxid_sf"/>
</dbReference>
<evidence type="ECO:0000256" key="6">
    <source>
        <dbReference type="ARBA" id="ARBA00023002"/>
    </source>
</evidence>
<keyword evidence="10" id="KW-1133">Transmembrane helix</keyword>
<dbReference type="Gene3D" id="1.20.120.1960">
    <property type="entry name" value="QSOX sulfhydryl oxidase domain"/>
    <property type="match status" value="1"/>
</dbReference>
<evidence type="ECO:0000256" key="8">
    <source>
        <dbReference type="ARBA" id="ARBA00023180"/>
    </source>
</evidence>
<comment type="catalytic activity">
    <reaction evidence="9 10">
        <text>2 R'C(R)SH + O2 = R'C(R)S-S(R)CR' + H2O2</text>
        <dbReference type="Rhea" id="RHEA:17357"/>
        <dbReference type="ChEBI" id="CHEBI:15379"/>
        <dbReference type="ChEBI" id="CHEBI:16240"/>
        <dbReference type="ChEBI" id="CHEBI:16520"/>
        <dbReference type="ChEBI" id="CHEBI:17412"/>
        <dbReference type="EC" id="1.8.3.2"/>
    </reaction>
</comment>
<evidence type="ECO:0000256" key="1">
    <source>
        <dbReference type="ARBA" id="ARBA00001974"/>
    </source>
</evidence>
<keyword evidence="10" id="KW-0472">Membrane</keyword>
<keyword evidence="6 10" id="KW-0560">Oxidoreductase</keyword>
<dbReference type="InterPro" id="IPR013766">
    <property type="entry name" value="Thioredoxin_domain"/>
</dbReference>
<dbReference type="InterPro" id="IPR017905">
    <property type="entry name" value="ERV/ALR_sulphydryl_oxidase"/>
</dbReference>
<organism evidence="14 15">
    <name type="scientific">Cinara cedri</name>
    <dbReference type="NCBI Taxonomy" id="506608"/>
    <lineage>
        <taxon>Eukaryota</taxon>
        <taxon>Metazoa</taxon>
        <taxon>Ecdysozoa</taxon>
        <taxon>Arthropoda</taxon>
        <taxon>Hexapoda</taxon>
        <taxon>Insecta</taxon>
        <taxon>Pterygota</taxon>
        <taxon>Neoptera</taxon>
        <taxon>Paraneoptera</taxon>
        <taxon>Hemiptera</taxon>
        <taxon>Sternorrhyncha</taxon>
        <taxon>Aphidomorpha</taxon>
        <taxon>Aphidoidea</taxon>
        <taxon>Aphididae</taxon>
        <taxon>Lachninae</taxon>
        <taxon>Cinara</taxon>
    </lineage>
</organism>
<keyword evidence="8" id="KW-0325">Glycoprotein</keyword>
<feature type="domain" description="ERV/ALR sulfhydryl oxidase" evidence="12">
    <location>
        <begin position="390"/>
        <end position="492"/>
    </location>
</feature>
<dbReference type="InterPro" id="IPR017937">
    <property type="entry name" value="Thioredoxin_CS"/>
</dbReference>
<sequence length="605" mass="69566">MSISSGGRFFTVALFAVTFSVTPILTERIGLYEDTDLMEILDVNNFYDKVINGNTSFVVEFYNAFCGHCMRFATPYKEFGLQVYGWRKYVKVGVIDCSNQSNSQTCRNYEVMAYPTVRYFPPHPPSNYIGEDFFRSMNPQTMKTVLINKLIETQKNGNLSFLCDIQPYKNNLVTLDSDNLLTFVIIDTADNKVAQELIIEYCPVKKVKIIYALNNNTALVEQFKPISYPSLYRVTNNNQIVLLASGNNKTLFTEFINSDLHTAHLTPFSIIDITTKIYNMLFSRGEMPKDNAIVYLSDLEATMRYSLDHEVILRNAISGDALSALKSYLELLIEYFPTSIRGKKFLKVISEHMSNSESVSGEELGNFINKYELFLNPYVTKLKWIGCEGSHPMYRRYPCGLWTLFHTLTVQASTKNLQAFNGEQVLNTIAGYVKHFFGCTECSEHFMQMTTTIKNNVSSFDDAVLWLWSAHNQVNQRLAGDVSEDPMHPKILFPLKAHCETCRQNDEWNKTEVLAYLKRMYSTISIKQTPNDNVNIEPLNMIASKHLIDDSKYIVFDEEEWKIDVSTCMISYILSCLVLMVLFYLLVIKKRCKKNKYIYFILGKV</sequence>
<evidence type="ECO:0000313" key="15">
    <source>
        <dbReference type="Proteomes" id="UP000325440"/>
    </source>
</evidence>
<evidence type="ECO:0000313" key="14">
    <source>
        <dbReference type="EMBL" id="VVC24952.1"/>
    </source>
</evidence>